<comment type="caution">
    <text evidence="2">The sequence shown here is derived from an EMBL/GenBank/DDBJ whole genome shotgun (WGS) entry which is preliminary data.</text>
</comment>
<feature type="transmembrane region" description="Helical" evidence="1">
    <location>
        <begin position="7"/>
        <end position="27"/>
    </location>
</feature>
<keyword evidence="1" id="KW-1133">Transmembrane helix</keyword>
<evidence type="ECO:0008006" key="4">
    <source>
        <dbReference type="Google" id="ProtNLM"/>
    </source>
</evidence>
<gene>
    <name evidence="2" type="ORF">ACFSX3_26085</name>
</gene>
<sequence length="169" mass="19261">MMKNTRIIIGGFVILIILLAVLYKGYFDSSKEIEFFNDTFGIQLPKKSEIILSKKSYGAMGDGYRVYIYQVDSESMKILAEKGRENHWSELPLPSDFAASFFKKIRAITDETTSKLIPLNADKGYFVIRNNQTNASISGTDVFNSSFDNVMIGMMNLDKNRIYLLSYNM</sequence>
<reference evidence="3" key="1">
    <citation type="journal article" date="2019" name="Int. J. Syst. Evol. Microbiol.">
        <title>The Global Catalogue of Microorganisms (GCM) 10K type strain sequencing project: providing services to taxonomists for standard genome sequencing and annotation.</title>
        <authorList>
            <consortium name="The Broad Institute Genomics Platform"/>
            <consortium name="The Broad Institute Genome Sequencing Center for Infectious Disease"/>
            <person name="Wu L."/>
            <person name="Ma J."/>
        </authorList>
    </citation>
    <scope>NUCLEOTIDE SEQUENCE [LARGE SCALE GENOMIC DNA]</scope>
    <source>
        <strain evidence="3">CCM 8725</strain>
    </source>
</reference>
<evidence type="ECO:0000313" key="2">
    <source>
        <dbReference type="EMBL" id="MFD2413358.1"/>
    </source>
</evidence>
<keyword evidence="1" id="KW-0812">Transmembrane</keyword>
<organism evidence="2 3">
    <name type="scientific">Paenibacillus rhizoplanae</name>
    <dbReference type="NCBI Taxonomy" id="1917181"/>
    <lineage>
        <taxon>Bacteria</taxon>
        <taxon>Bacillati</taxon>
        <taxon>Bacillota</taxon>
        <taxon>Bacilli</taxon>
        <taxon>Bacillales</taxon>
        <taxon>Paenibacillaceae</taxon>
        <taxon>Paenibacillus</taxon>
    </lineage>
</organism>
<accession>A0ABW5FEA3</accession>
<dbReference type="RefSeq" id="WP_209993647.1">
    <property type="nucleotide sequence ID" value="NZ_JBHUKY010000064.1"/>
</dbReference>
<keyword evidence="3" id="KW-1185">Reference proteome</keyword>
<proteinExistence type="predicted"/>
<keyword evidence="1" id="KW-0472">Membrane</keyword>
<evidence type="ECO:0000313" key="3">
    <source>
        <dbReference type="Proteomes" id="UP001597448"/>
    </source>
</evidence>
<evidence type="ECO:0000256" key="1">
    <source>
        <dbReference type="SAM" id="Phobius"/>
    </source>
</evidence>
<dbReference type="EMBL" id="JBHUKY010000064">
    <property type="protein sequence ID" value="MFD2413358.1"/>
    <property type="molecule type" value="Genomic_DNA"/>
</dbReference>
<name>A0ABW5FEA3_9BACL</name>
<dbReference type="Proteomes" id="UP001597448">
    <property type="component" value="Unassembled WGS sequence"/>
</dbReference>
<protein>
    <recommendedName>
        <fullName evidence="4">DUF4340 domain-containing protein</fullName>
    </recommendedName>
</protein>